<dbReference type="KEGG" id="moi:MOVS_10685"/>
<gene>
    <name evidence="1" type="ORF">MOVS_10685</name>
    <name evidence="2" type="ORF">NCTC11227_02232</name>
    <name evidence="3" type="ORF">NCTC11227_02279</name>
</gene>
<evidence type="ECO:0000313" key="2">
    <source>
        <dbReference type="EMBL" id="STY98556.1"/>
    </source>
</evidence>
<name>A0A378QH08_9GAMM</name>
<proteinExistence type="predicted"/>
<organism evidence="3 5">
    <name type="scientific">Moraxella ovis</name>
    <dbReference type="NCBI Taxonomy" id="29433"/>
    <lineage>
        <taxon>Bacteria</taxon>
        <taxon>Pseudomonadati</taxon>
        <taxon>Pseudomonadota</taxon>
        <taxon>Gammaproteobacteria</taxon>
        <taxon>Moraxellales</taxon>
        <taxon>Moraxellaceae</taxon>
        <taxon>Moraxella</taxon>
    </lineage>
</organism>
<dbReference type="Proteomes" id="UP000076765">
    <property type="component" value="Plasmid pMOV1"/>
</dbReference>
<dbReference type="EMBL" id="CP011159">
    <property type="protein sequence ID" value="ANB92555.1"/>
    <property type="molecule type" value="Genomic_DNA"/>
</dbReference>
<evidence type="ECO:0000313" key="1">
    <source>
        <dbReference type="EMBL" id="ANB92555.1"/>
    </source>
</evidence>
<geneLocation type="plasmid" evidence="1">
    <name>pMOV1</name>
</geneLocation>
<dbReference type="RefSeq" id="WP_063515063.1">
    <property type="nucleotide sequence ID" value="NZ_CP011159.1"/>
</dbReference>
<keyword evidence="1" id="KW-0614">Plasmid</keyword>
<evidence type="ECO:0000313" key="4">
    <source>
        <dbReference type="Proteomes" id="UP000076765"/>
    </source>
</evidence>
<evidence type="ECO:0000313" key="5">
    <source>
        <dbReference type="Proteomes" id="UP000255102"/>
    </source>
</evidence>
<sequence length="111" mass="12771">MKRLITAISTLVQVYKPSTLDADYIKISFKYCNELSRVSVGFSNICLRKSVSTELAKMSASQIKRWIERYFAGFEGKGYCQIVRIDIGVDHPIQAHFKKHLEGKIYLFDNC</sequence>
<dbReference type="EMBL" id="UGPW01000002">
    <property type="protein sequence ID" value="STY98556.1"/>
    <property type="molecule type" value="Genomic_DNA"/>
</dbReference>
<evidence type="ECO:0000313" key="3">
    <source>
        <dbReference type="EMBL" id="STY98603.1"/>
    </source>
</evidence>
<dbReference type="Proteomes" id="UP000255102">
    <property type="component" value="Unassembled WGS sequence"/>
</dbReference>
<geneLocation type="plasmid" evidence="4">
    <name>pmov1</name>
</geneLocation>
<reference evidence="1 4" key="1">
    <citation type="submission" date="2015-04" db="EMBL/GenBank/DDBJ databases">
        <authorList>
            <person name="Calcutt M.J."/>
            <person name="Foecking M.F."/>
        </authorList>
    </citation>
    <scope>NUCLEOTIDE SEQUENCE [LARGE SCALE GENOMIC DNA]</scope>
    <source>
        <strain evidence="1 4">199/55</strain>
        <plasmid evidence="4">pmov1</plasmid>
        <plasmid evidence="1">pMOV1</plasmid>
    </source>
</reference>
<reference evidence="3 5" key="2">
    <citation type="submission" date="2018-06" db="EMBL/GenBank/DDBJ databases">
        <authorList>
            <consortium name="Pathogen Informatics"/>
            <person name="Doyle S."/>
        </authorList>
    </citation>
    <scope>NUCLEOTIDE SEQUENCE [LARGE SCALE GENOMIC DNA]</scope>
    <source>
        <strain evidence="3 5">NCTC11227</strain>
    </source>
</reference>
<dbReference type="EMBL" id="UGPW01000002">
    <property type="protein sequence ID" value="STY98603.1"/>
    <property type="molecule type" value="Genomic_DNA"/>
</dbReference>
<keyword evidence="4" id="KW-1185">Reference proteome</keyword>
<protein>
    <submittedName>
        <fullName evidence="3">Uncharacterized protein</fullName>
    </submittedName>
</protein>
<accession>A0A378QH08</accession>
<dbReference type="AlphaFoldDB" id="A0A378QH08"/>